<dbReference type="InterPro" id="IPR041492">
    <property type="entry name" value="HAD_2"/>
</dbReference>
<dbReference type="GO" id="GO:0016791">
    <property type="term" value="F:phosphatase activity"/>
    <property type="evidence" value="ECO:0007669"/>
    <property type="project" value="TreeGrafter"/>
</dbReference>
<dbReference type="PANTHER" id="PTHR46470:SF2">
    <property type="entry name" value="GLYCERALDEHYDE 3-PHOSPHATE PHOSPHATASE"/>
    <property type="match status" value="1"/>
</dbReference>
<sequence>MIKTVIFDLDDTLYDYKDSHRIAMYAICAYCEREFGLTTRETTEGIDKIMKQQFDEMGPIAASHNRIIRFQRFLEERDLPVFPHALTMSNLYWKTLMDTAIREPGIRECLAMLRNSDIRLGVGTNMTALIQYQKLDQLKLGEYFDFIVTSEEIGIDKPDPAFFQCCIEKAKAEPDEILFIGDNYEFDIKGARSAGMHALLYDPKDLRPNEAHRINDYRDLTADDIQAMA</sequence>
<dbReference type="SUPFAM" id="SSF56784">
    <property type="entry name" value="HAD-like"/>
    <property type="match status" value="1"/>
</dbReference>
<evidence type="ECO:0000256" key="4">
    <source>
        <dbReference type="ARBA" id="ARBA00022842"/>
    </source>
</evidence>
<dbReference type="NCBIfam" id="TIGR01509">
    <property type="entry name" value="HAD-SF-IA-v3"/>
    <property type="match status" value="1"/>
</dbReference>
<dbReference type="NCBIfam" id="TIGR01549">
    <property type="entry name" value="HAD-SF-IA-v1"/>
    <property type="match status" value="1"/>
</dbReference>
<proteinExistence type="predicted"/>
<accession>A0A1Q9JJC2</accession>
<dbReference type="GO" id="GO:0046872">
    <property type="term" value="F:metal ion binding"/>
    <property type="evidence" value="ECO:0007669"/>
    <property type="project" value="UniProtKB-KW"/>
</dbReference>
<evidence type="ECO:0000313" key="6">
    <source>
        <dbReference type="Proteomes" id="UP000187404"/>
    </source>
</evidence>
<organism evidence="5 6">
    <name type="scientific">Hornefia porci</name>
    <dbReference type="NCBI Taxonomy" id="2652292"/>
    <lineage>
        <taxon>Bacteria</taxon>
        <taxon>Bacillati</taxon>
        <taxon>Bacillota</taxon>
        <taxon>Clostridia</taxon>
        <taxon>Peptostreptococcales</taxon>
        <taxon>Anaerovoracaceae</taxon>
        <taxon>Hornefia</taxon>
    </lineage>
</organism>
<dbReference type="RefSeq" id="WP_075713822.1">
    <property type="nucleotide sequence ID" value="NZ_MJIE01000001.1"/>
</dbReference>
<keyword evidence="4" id="KW-0460">Magnesium</keyword>
<dbReference type="AlphaFoldDB" id="A0A1Q9JJC2"/>
<dbReference type="Gene3D" id="3.40.50.1000">
    <property type="entry name" value="HAD superfamily/HAD-like"/>
    <property type="match status" value="1"/>
</dbReference>
<keyword evidence="6" id="KW-1185">Reference proteome</keyword>
<dbReference type="Pfam" id="PF13419">
    <property type="entry name" value="HAD_2"/>
    <property type="match status" value="1"/>
</dbReference>
<dbReference type="InterPro" id="IPR051400">
    <property type="entry name" value="HAD-like_hydrolase"/>
</dbReference>
<dbReference type="SFLD" id="SFLDS00003">
    <property type="entry name" value="Haloacid_Dehalogenase"/>
    <property type="match status" value="1"/>
</dbReference>
<comment type="caution">
    <text evidence="5">The sequence shown here is derived from an EMBL/GenBank/DDBJ whole genome shotgun (WGS) entry which is preliminary data.</text>
</comment>
<dbReference type="Gene3D" id="1.10.150.520">
    <property type="match status" value="1"/>
</dbReference>
<comment type="cofactor">
    <cofactor evidence="1">
        <name>Mg(2+)</name>
        <dbReference type="ChEBI" id="CHEBI:18420"/>
    </cofactor>
</comment>
<evidence type="ECO:0000256" key="1">
    <source>
        <dbReference type="ARBA" id="ARBA00001946"/>
    </source>
</evidence>
<gene>
    <name evidence="5" type="ORF">BHK98_09710</name>
</gene>
<name>A0A1Q9JJC2_9FIRM</name>
<dbReference type="OrthoDB" id="9794086at2"/>
<protein>
    <submittedName>
        <fullName evidence="5">Uncharacterized protein</fullName>
    </submittedName>
</protein>
<keyword evidence="2" id="KW-0479">Metal-binding</keyword>
<dbReference type="PANTHER" id="PTHR46470">
    <property type="entry name" value="N-ACYLNEURAMINATE-9-PHOSPHATASE"/>
    <property type="match status" value="1"/>
</dbReference>
<dbReference type="SFLD" id="SFLDG01129">
    <property type="entry name" value="C1.5:_HAD__Beta-PGM__Phosphata"/>
    <property type="match status" value="1"/>
</dbReference>
<evidence type="ECO:0000256" key="2">
    <source>
        <dbReference type="ARBA" id="ARBA00022723"/>
    </source>
</evidence>
<dbReference type="InterPro" id="IPR006439">
    <property type="entry name" value="HAD-SF_hydro_IA"/>
</dbReference>
<dbReference type="STRING" id="1261640.BHK98_09710"/>
<dbReference type="GO" id="GO:0044281">
    <property type="term" value="P:small molecule metabolic process"/>
    <property type="evidence" value="ECO:0007669"/>
    <property type="project" value="UniProtKB-ARBA"/>
</dbReference>
<evidence type="ECO:0000256" key="3">
    <source>
        <dbReference type="ARBA" id="ARBA00022801"/>
    </source>
</evidence>
<dbReference type="EMBL" id="MJIE01000001">
    <property type="protein sequence ID" value="OLR56318.1"/>
    <property type="molecule type" value="Genomic_DNA"/>
</dbReference>
<evidence type="ECO:0000313" key="5">
    <source>
        <dbReference type="EMBL" id="OLR56318.1"/>
    </source>
</evidence>
<reference evidence="5 6" key="1">
    <citation type="journal article" date="2016" name="Appl. Environ. Microbiol.">
        <title>Function and Phylogeny of Bacterial Butyryl Coenzyme A:Acetate Transferases and Their Diversity in the Proximal Colon of Swine.</title>
        <authorList>
            <person name="Trachsel J."/>
            <person name="Bayles D.O."/>
            <person name="Looft T."/>
            <person name="Levine U.Y."/>
            <person name="Allen H.K."/>
        </authorList>
    </citation>
    <scope>NUCLEOTIDE SEQUENCE [LARGE SCALE GENOMIC DNA]</scope>
    <source>
        <strain evidence="5 6">68-3-10</strain>
    </source>
</reference>
<dbReference type="InterPro" id="IPR023214">
    <property type="entry name" value="HAD_sf"/>
</dbReference>
<dbReference type="Proteomes" id="UP000187404">
    <property type="component" value="Unassembled WGS sequence"/>
</dbReference>
<keyword evidence="3" id="KW-0378">Hydrolase</keyword>
<dbReference type="PRINTS" id="PR00413">
    <property type="entry name" value="HADHALOGNASE"/>
</dbReference>
<dbReference type="InterPro" id="IPR036412">
    <property type="entry name" value="HAD-like_sf"/>
</dbReference>